<dbReference type="AlphaFoldDB" id="A0A9P3M0A0"/>
<reference evidence="2" key="2">
    <citation type="journal article" date="2022" name="Microbiol. Resour. Announc.">
        <title>Whole-Genome Sequence of Entomortierella parvispora E1425, a Mucoromycotan Fungus Associated with Burkholderiaceae-Related Endosymbiotic Bacteria.</title>
        <authorList>
            <person name="Herlambang A."/>
            <person name="Guo Y."/>
            <person name="Takashima Y."/>
            <person name="Narisawa K."/>
            <person name="Ohta H."/>
            <person name="Nishizawa T."/>
        </authorList>
    </citation>
    <scope>NUCLEOTIDE SEQUENCE</scope>
    <source>
        <strain evidence="2">E1425</strain>
    </source>
</reference>
<organism evidence="2 3">
    <name type="scientific">Entomortierella parvispora</name>
    <dbReference type="NCBI Taxonomy" id="205924"/>
    <lineage>
        <taxon>Eukaryota</taxon>
        <taxon>Fungi</taxon>
        <taxon>Fungi incertae sedis</taxon>
        <taxon>Mucoromycota</taxon>
        <taxon>Mortierellomycotina</taxon>
        <taxon>Mortierellomycetes</taxon>
        <taxon>Mortierellales</taxon>
        <taxon>Mortierellaceae</taxon>
        <taxon>Entomortierella</taxon>
    </lineage>
</organism>
<evidence type="ECO:0000313" key="2">
    <source>
        <dbReference type="EMBL" id="GJJ76750.1"/>
    </source>
</evidence>
<reference evidence="2" key="1">
    <citation type="submission" date="2021-11" db="EMBL/GenBank/DDBJ databases">
        <authorList>
            <person name="Herlambang A."/>
            <person name="Guo Y."/>
            <person name="Takashima Y."/>
            <person name="Nishizawa T."/>
        </authorList>
    </citation>
    <scope>NUCLEOTIDE SEQUENCE</scope>
    <source>
        <strain evidence="2">E1425</strain>
    </source>
</reference>
<feature type="compositionally biased region" description="Basic and acidic residues" evidence="1">
    <location>
        <begin position="76"/>
        <end position="146"/>
    </location>
</feature>
<dbReference type="OrthoDB" id="2139939at2759"/>
<gene>
    <name evidence="2" type="ORF">EMPS_09109</name>
</gene>
<sequence>MSSSRDHRSGSGSSSRKRDRSPEDRASNTKRSERDRDYDKERDRGDVGHSSSSSRHRSSRDADDDESRKKSSSSSSRREDPSSSRRDKGSSSSTTDRHDRSRDRDRDRSRSRDRDHGSRKSSRRDHDEKESRRDRRKESDRKDKGKSSSSRSSRHDGRSESDDDDSGSGSETGSSSGSEDESEDELIKKAKSMIQTISEDDYFNKSTEFRLWLRKSKKKYFEELTADENRKYFRKFVRAWNDYDLDESYYKGIRSSQIPSRETTKYQWGFAKKIGKDDQYKVDSVRDTIDTMTNTRFANEVSRLTGKSTAAGLEPSASARRTVGPSMPPGPSSRRPLTADEVAQKEEQDEQMRRLHRKEQKDYRKSKEVVMEELVPKATGREAMLEKRRAQTAYHRRERSPDVELPEQDLMGTGDDYKSLLMAEKRRKESRENRRYGAPAGPDQGPSGGNVGSVLEAKQAAFREKEEKQLEAFRQLWAQSQAAKGL</sequence>
<feature type="compositionally biased region" description="Basic and acidic residues" evidence="1">
    <location>
        <begin position="342"/>
        <end position="366"/>
    </location>
</feature>
<evidence type="ECO:0000313" key="3">
    <source>
        <dbReference type="Proteomes" id="UP000827284"/>
    </source>
</evidence>
<accession>A0A9P3M0A0</accession>
<feature type="region of interest" description="Disordered" evidence="1">
    <location>
        <begin position="305"/>
        <end position="366"/>
    </location>
</feature>
<dbReference type="InterPro" id="IPR044688">
    <property type="entry name" value="SCI-1-like"/>
</dbReference>
<feature type="compositionally biased region" description="Low complexity" evidence="1">
    <location>
        <begin position="167"/>
        <end position="177"/>
    </location>
</feature>
<proteinExistence type="predicted"/>
<feature type="compositionally biased region" description="Basic and acidic residues" evidence="1">
    <location>
        <begin position="415"/>
        <end position="435"/>
    </location>
</feature>
<dbReference type="PANTHER" id="PTHR34117">
    <property type="entry name" value="STYLE CELL-CYCLE INHIBITOR 1"/>
    <property type="match status" value="1"/>
</dbReference>
<feature type="region of interest" description="Disordered" evidence="1">
    <location>
        <begin position="381"/>
        <end position="465"/>
    </location>
</feature>
<comment type="caution">
    <text evidence="2">The sequence shown here is derived from an EMBL/GenBank/DDBJ whole genome shotgun (WGS) entry which is preliminary data.</text>
</comment>
<evidence type="ECO:0000256" key="1">
    <source>
        <dbReference type="SAM" id="MobiDB-lite"/>
    </source>
</evidence>
<feature type="region of interest" description="Disordered" evidence="1">
    <location>
        <begin position="1"/>
        <end position="191"/>
    </location>
</feature>
<dbReference type="Proteomes" id="UP000827284">
    <property type="component" value="Unassembled WGS sequence"/>
</dbReference>
<name>A0A9P3M0A0_9FUNG</name>
<feature type="compositionally biased region" description="Basic and acidic residues" evidence="1">
    <location>
        <begin position="20"/>
        <end position="47"/>
    </location>
</feature>
<dbReference type="EMBL" id="BQFW01000012">
    <property type="protein sequence ID" value="GJJ76750.1"/>
    <property type="molecule type" value="Genomic_DNA"/>
</dbReference>
<keyword evidence="3" id="KW-1185">Reference proteome</keyword>
<dbReference type="PANTHER" id="PTHR34117:SF1">
    <property type="entry name" value="STYLE CELL-CYCLE INHIBITOR 1"/>
    <property type="match status" value="1"/>
</dbReference>
<protein>
    <submittedName>
        <fullName evidence="2">Uncharacterized protein</fullName>
    </submittedName>
</protein>